<evidence type="ECO:0000256" key="5">
    <source>
        <dbReference type="SAM" id="MobiDB-lite"/>
    </source>
</evidence>
<feature type="compositionally biased region" description="Low complexity" evidence="5">
    <location>
        <begin position="1"/>
        <end position="12"/>
    </location>
</feature>
<gene>
    <name evidence="7" type="ORF">SORBI_3002G209600</name>
</gene>
<dbReference type="Gramene" id="OQU89544">
    <property type="protein sequence ID" value="OQU89544"/>
    <property type="gene ID" value="SORBI_3002G209600"/>
</dbReference>
<dbReference type="EMBL" id="CM000761">
    <property type="protein sequence ID" value="OQU89544.1"/>
    <property type="molecule type" value="Genomic_DNA"/>
</dbReference>
<feature type="region of interest" description="Disordered" evidence="5">
    <location>
        <begin position="1"/>
        <end position="53"/>
    </location>
</feature>
<dbReference type="AlphaFoldDB" id="A0A1W0W555"/>
<dbReference type="PANTHER" id="PTHR47581">
    <property type="entry name" value="OS09G0431600 PROTEIN"/>
    <property type="match status" value="1"/>
</dbReference>
<reference evidence="8" key="2">
    <citation type="journal article" date="2018" name="Plant J.">
        <title>The Sorghum bicolor reference genome: improved assembly, gene annotations, a transcriptome atlas, and signatures of genome organization.</title>
        <authorList>
            <person name="McCormick R.F."/>
            <person name="Truong S.K."/>
            <person name="Sreedasyam A."/>
            <person name="Jenkins J."/>
            <person name="Shu S."/>
            <person name="Sims D."/>
            <person name="Kennedy M."/>
            <person name="Amirebrahimi M."/>
            <person name="Weers B.D."/>
            <person name="McKinley B."/>
            <person name="Mattison A."/>
            <person name="Morishige D.T."/>
            <person name="Grimwood J."/>
            <person name="Schmutz J."/>
            <person name="Mullet J.E."/>
        </authorList>
    </citation>
    <scope>NUCLEOTIDE SEQUENCE [LARGE SCALE GENOMIC DNA]</scope>
    <source>
        <strain evidence="8">cv. BTx623</strain>
    </source>
</reference>
<dbReference type="InterPro" id="IPR044781">
    <property type="entry name" value="At5g10690-like"/>
</dbReference>
<protein>
    <recommendedName>
        <fullName evidence="6">CBS domain-containing protein</fullName>
    </recommendedName>
</protein>
<dbReference type="InterPro" id="IPR046342">
    <property type="entry name" value="CBS_dom_sf"/>
</dbReference>
<dbReference type="NCBIfam" id="TIGR00756">
    <property type="entry name" value="PPR"/>
    <property type="match status" value="4"/>
</dbReference>
<reference evidence="7 8" key="1">
    <citation type="journal article" date="2009" name="Nature">
        <title>The Sorghum bicolor genome and the diversification of grasses.</title>
        <authorList>
            <person name="Paterson A.H."/>
            <person name="Bowers J.E."/>
            <person name="Bruggmann R."/>
            <person name="Dubchak I."/>
            <person name="Grimwood J."/>
            <person name="Gundlach H."/>
            <person name="Haberer G."/>
            <person name="Hellsten U."/>
            <person name="Mitros T."/>
            <person name="Poliakov A."/>
            <person name="Schmutz J."/>
            <person name="Spannagl M."/>
            <person name="Tang H."/>
            <person name="Wang X."/>
            <person name="Wicker T."/>
            <person name="Bharti A.K."/>
            <person name="Chapman J."/>
            <person name="Feltus F.A."/>
            <person name="Gowik U."/>
            <person name="Grigoriev I.V."/>
            <person name="Lyons E."/>
            <person name="Maher C.A."/>
            <person name="Martis M."/>
            <person name="Narechania A."/>
            <person name="Otillar R.P."/>
            <person name="Penning B.W."/>
            <person name="Salamov A.A."/>
            <person name="Wang Y."/>
            <person name="Zhang L."/>
            <person name="Carpita N.C."/>
            <person name="Freeling M."/>
            <person name="Gingle A.R."/>
            <person name="Hash C.T."/>
            <person name="Keller B."/>
            <person name="Klein P."/>
            <person name="Kresovich S."/>
            <person name="McCann M.C."/>
            <person name="Ming R."/>
            <person name="Peterson D.G."/>
            <person name="Mehboob-ur-Rahman"/>
            <person name="Ware D."/>
            <person name="Westhoff P."/>
            <person name="Mayer K.F."/>
            <person name="Messing J."/>
            <person name="Rokhsar D.S."/>
        </authorList>
    </citation>
    <scope>NUCLEOTIDE SEQUENCE [LARGE SCALE GENOMIC DNA]</scope>
    <source>
        <strain evidence="8">cv. BTx623</strain>
    </source>
</reference>
<proteinExistence type="predicted"/>
<feature type="region of interest" description="Disordered" evidence="5">
    <location>
        <begin position="447"/>
        <end position="466"/>
    </location>
</feature>
<evidence type="ECO:0000313" key="8">
    <source>
        <dbReference type="Proteomes" id="UP000000768"/>
    </source>
</evidence>
<accession>A0A1W0W555</accession>
<keyword evidence="3" id="KW-0129">CBS domain</keyword>
<dbReference type="ExpressionAtlas" id="A0A1W0W555">
    <property type="expression patterns" value="baseline and differential"/>
</dbReference>
<dbReference type="InterPro" id="IPR000644">
    <property type="entry name" value="CBS_dom"/>
</dbReference>
<dbReference type="Gene3D" id="1.25.40.10">
    <property type="entry name" value="Tetratricopeptide repeat domain"/>
    <property type="match status" value="2"/>
</dbReference>
<sequence length="466" mass="51903">MMLIRPPRFVSPSPRPGPREPRLRRPLDASRIFSSPRPPGRRSRPRPQLASPSTDLRRLTARIVDLTRRRQLAQIMEEVEATRRRVRGGGLLNTIVMNAVLEACVRCGDVDRALRLFEEMRGPNGCGVDGVSYGILLKGLGIARRIDEAFEILESIEKDSSIGSPRLSPHLICGFLNALIEAGDMRRANALVARFRKVLYEGHSVLLYNLLMKGYIKSNFPLGALTVKDEILRQGLKPDRLTYNTIISACVKSAEIDKAIRFLEDMKEEANKESNPELLPDAVTYTTLLKVAVKVESLSGFTNSLLTPHIFPQIILNDPVEKYMVPFQESRPLPADLILRKAVMRFLKDRAVPLVDDWGGCVGIVHRDDCTKLDAPLLSMSRGPPLCVPTSTTVEHVIDLLLREKSEMVIVVKSGNMYEGSYTSSSRPLGVFSLAILWSFTGDYDSSESDIPDAGTSWATRPKQDA</sequence>
<dbReference type="Proteomes" id="UP000000768">
    <property type="component" value="Chromosome 2"/>
</dbReference>
<evidence type="ECO:0000313" key="7">
    <source>
        <dbReference type="EMBL" id="OQU89544.1"/>
    </source>
</evidence>
<feature type="repeat" description="PPR" evidence="4">
    <location>
        <begin position="204"/>
        <end position="238"/>
    </location>
</feature>
<keyword evidence="8" id="KW-1185">Reference proteome</keyword>
<evidence type="ECO:0000259" key="6">
    <source>
        <dbReference type="PROSITE" id="PS51371"/>
    </source>
</evidence>
<dbReference type="InterPro" id="IPR011990">
    <property type="entry name" value="TPR-like_helical_dom_sf"/>
</dbReference>
<keyword evidence="2" id="KW-0809">Transit peptide</keyword>
<name>A0A1W0W555_SORBI</name>
<dbReference type="SUPFAM" id="SSF54631">
    <property type="entry name" value="CBS-domain pair"/>
    <property type="match status" value="1"/>
</dbReference>
<dbReference type="Pfam" id="PF01535">
    <property type="entry name" value="PPR"/>
    <property type="match status" value="1"/>
</dbReference>
<feature type="compositionally biased region" description="Basic and acidic residues" evidence="5">
    <location>
        <begin position="17"/>
        <end position="28"/>
    </location>
</feature>
<dbReference type="InterPro" id="IPR002885">
    <property type="entry name" value="PPR_rpt"/>
</dbReference>
<dbReference type="PROSITE" id="PS51371">
    <property type="entry name" value="CBS"/>
    <property type="match status" value="1"/>
</dbReference>
<dbReference type="Pfam" id="PF13041">
    <property type="entry name" value="PPR_2"/>
    <property type="match status" value="2"/>
</dbReference>
<organism evidence="7 8">
    <name type="scientific">Sorghum bicolor</name>
    <name type="common">Sorghum</name>
    <name type="synonym">Sorghum vulgare</name>
    <dbReference type="NCBI Taxonomy" id="4558"/>
    <lineage>
        <taxon>Eukaryota</taxon>
        <taxon>Viridiplantae</taxon>
        <taxon>Streptophyta</taxon>
        <taxon>Embryophyta</taxon>
        <taxon>Tracheophyta</taxon>
        <taxon>Spermatophyta</taxon>
        <taxon>Magnoliopsida</taxon>
        <taxon>Liliopsida</taxon>
        <taxon>Poales</taxon>
        <taxon>Poaceae</taxon>
        <taxon>PACMAD clade</taxon>
        <taxon>Panicoideae</taxon>
        <taxon>Andropogonodae</taxon>
        <taxon>Andropogoneae</taxon>
        <taxon>Sorghinae</taxon>
        <taxon>Sorghum</taxon>
    </lineage>
</organism>
<evidence type="ECO:0000256" key="2">
    <source>
        <dbReference type="ARBA" id="ARBA00022946"/>
    </source>
</evidence>
<dbReference type="PROSITE" id="PS51375">
    <property type="entry name" value="PPR"/>
    <property type="match status" value="3"/>
</dbReference>
<evidence type="ECO:0000256" key="1">
    <source>
        <dbReference type="ARBA" id="ARBA00022737"/>
    </source>
</evidence>
<feature type="domain" description="CBS" evidence="6">
    <location>
        <begin position="380"/>
        <end position="448"/>
    </location>
</feature>
<feature type="repeat" description="PPR" evidence="4">
    <location>
        <begin position="239"/>
        <end position="273"/>
    </location>
</feature>
<feature type="repeat" description="PPR" evidence="4">
    <location>
        <begin position="93"/>
        <end position="123"/>
    </location>
</feature>
<evidence type="ECO:0000256" key="4">
    <source>
        <dbReference type="PROSITE-ProRule" id="PRU00708"/>
    </source>
</evidence>
<keyword evidence="1" id="KW-0677">Repeat</keyword>
<evidence type="ECO:0000256" key="3">
    <source>
        <dbReference type="PROSITE-ProRule" id="PRU00703"/>
    </source>
</evidence>
<dbReference type="PANTHER" id="PTHR47581:SF2">
    <property type="entry name" value="OS09G0431600 PROTEIN"/>
    <property type="match status" value="1"/>
</dbReference>